<feature type="signal peptide" evidence="1">
    <location>
        <begin position="1"/>
        <end position="19"/>
    </location>
</feature>
<comment type="caution">
    <text evidence="2">The sequence shown here is derived from an EMBL/GenBank/DDBJ whole genome shotgun (WGS) entry which is preliminary data.</text>
</comment>
<evidence type="ECO:0008006" key="4">
    <source>
        <dbReference type="Google" id="ProtNLM"/>
    </source>
</evidence>
<dbReference type="PROSITE" id="PS51257">
    <property type="entry name" value="PROKAR_LIPOPROTEIN"/>
    <property type="match status" value="1"/>
</dbReference>
<keyword evidence="3" id="KW-1185">Reference proteome</keyword>
<name>K0T4Z8_THAOC</name>
<dbReference type="Proteomes" id="UP000266841">
    <property type="component" value="Unassembled WGS sequence"/>
</dbReference>
<dbReference type="OMA" id="VYDHADR"/>
<evidence type="ECO:0000256" key="1">
    <source>
        <dbReference type="SAM" id="SignalP"/>
    </source>
</evidence>
<accession>K0T4Z8</accession>
<dbReference type="Gene3D" id="2.60.40.780">
    <property type="entry name" value="von Hippel-Lindau disease tumour suppressor, beta domain"/>
    <property type="match status" value="1"/>
</dbReference>
<proteinExistence type="predicted"/>
<dbReference type="OrthoDB" id="41875at2759"/>
<organism evidence="2 3">
    <name type="scientific">Thalassiosira oceanica</name>
    <name type="common">Marine diatom</name>
    <dbReference type="NCBI Taxonomy" id="159749"/>
    <lineage>
        <taxon>Eukaryota</taxon>
        <taxon>Sar</taxon>
        <taxon>Stramenopiles</taxon>
        <taxon>Ochrophyta</taxon>
        <taxon>Bacillariophyta</taxon>
        <taxon>Coscinodiscophyceae</taxon>
        <taxon>Thalassiosirophycidae</taxon>
        <taxon>Thalassiosirales</taxon>
        <taxon>Thalassiosiraceae</taxon>
        <taxon>Thalassiosira</taxon>
    </lineage>
</organism>
<dbReference type="EMBL" id="AGNL01011333">
    <property type="protein sequence ID" value="EJK68451.1"/>
    <property type="molecule type" value="Genomic_DNA"/>
</dbReference>
<evidence type="ECO:0000313" key="2">
    <source>
        <dbReference type="EMBL" id="EJK68451.1"/>
    </source>
</evidence>
<dbReference type="SUPFAM" id="SSF49468">
    <property type="entry name" value="VHL"/>
    <property type="match status" value="1"/>
</dbReference>
<keyword evidence="1" id="KW-0732">Signal</keyword>
<gene>
    <name evidence="2" type="ORF">THAOC_10367</name>
</gene>
<dbReference type="AlphaFoldDB" id="K0T4Z8"/>
<feature type="chain" id="PRO_5003838231" description="Fe2OG dioxygenase domain-containing protein" evidence="1">
    <location>
        <begin position="20"/>
        <end position="510"/>
    </location>
</feature>
<dbReference type="InterPro" id="IPR036208">
    <property type="entry name" value="VHL_sf"/>
</dbReference>
<reference evidence="2 3" key="1">
    <citation type="journal article" date="2012" name="Genome Biol.">
        <title>Genome and low-iron response of an oceanic diatom adapted to chronic iron limitation.</title>
        <authorList>
            <person name="Lommer M."/>
            <person name="Specht M."/>
            <person name="Roy A.S."/>
            <person name="Kraemer L."/>
            <person name="Andreson R."/>
            <person name="Gutowska M.A."/>
            <person name="Wolf J."/>
            <person name="Bergner S.V."/>
            <person name="Schilhabel M.B."/>
            <person name="Klostermeier U.C."/>
            <person name="Beiko R.G."/>
            <person name="Rosenstiel P."/>
            <person name="Hippler M."/>
            <person name="Laroche J."/>
        </authorList>
    </citation>
    <scope>NUCLEOTIDE SEQUENCE [LARGE SCALE GENOMIC DNA]</scope>
    <source>
        <strain evidence="2 3">CCMP1005</strain>
    </source>
</reference>
<dbReference type="eggNOG" id="ENOG502S5PQ">
    <property type="taxonomic scope" value="Eukaryota"/>
</dbReference>
<sequence length="510" mass="57633">MKTWAVVVAAATTLLSGCAEEAKTISSLEELPFDENGHLASHVLAIPSGPCSTLVQSEIDKGGDGGDLYSHLPIRVTGDAASDLFGDGHDDEDITDILQCQLVCLDRGIDADLVGYPLPEKYFDPDGNSAHDSFSDFMGSLSCGRVEFGFINYSSKTLKLYWVNQRGDKVFLYDFERLERNTRFTHTFIGHRFIAEDPDTKEHLMDHTVEFFGIIGVGNHVNRHRKRDIRREVSSTMNGEWTKHLQVKRTFSRLGFDKGRLPDDVFGSMRAFYYNNRGSPHKTMEEWDSKGLYVNFWESDCNFIQIPWELKFIWQERLRLNVQKWVGVDIEQTDLYGIRQYTEGARLLTHVDRITTHAVSLIVNIAQGNVTSPWTVEVYDHADRLHEVVMEPGDIVYYESAKALHGRNTPLKGGYYANIFTHYRPTGDPSWYKKENPEETPEPLMDVGECKLVGSPNQYSQGAVACDNPAIGPHLSPKMITARSGKDLYNLWLDVGPTFNDDGAQSSDEL</sequence>
<dbReference type="InterPro" id="IPR037140">
    <property type="entry name" value="VHL_beta_dom_sf"/>
</dbReference>
<protein>
    <recommendedName>
        <fullName evidence="4">Fe2OG dioxygenase domain-containing protein</fullName>
    </recommendedName>
</protein>
<evidence type="ECO:0000313" key="3">
    <source>
        <dbReference type="Proteomes" id="UP000266841"/>
    </source>
</evidence>